<dbReference type="InterPro" id="IPR001005">
    <property type="entry name" value="SANT/Myb"/>
</dbReference>
<dbReference type="Gene3D" id="1.10.10.60">
    <property type="entry name" value="Homeodomain-like"/>
    <property type="match status" value="3"/>
</dbReference>
<feature type="compositionally biased region" description="Polar residues" evidence="1">
    <location>
        <begin position="285"/>
        <end position="304"/>
    </location>
</feature>
<dbReference type="CDD" id="cd00167">
    <property type="entry name" value="SANT"/>
    <property type="match status" value="3"/>
</dbReference>
<feature type="region of interest" description="Disordered" evidence="1">
    <location>
        <begin position="285"/>
        <end position="376"/>
    </location>
</feature>
<comment type="caution">
    <text evidence="4">The sequence shown here is derived from an EMBL/GenBank/DDBJ whole genome shotgun (WGS) entry which is preliminary data.</text>
</comment>
<sequence>MQSSSRQPRKWTLAEDQQLREEVETQLIEGGDVRDWCRIAAKLPGRTNKDCRKRWHNSVAGGLKKGQWSKSEDLLLSKAVQQHGQRWTLVANCVESRSADQCAKRWQQSLDPELDRSKWRDDEDRILIEATSHLGRHWKDIQREHFPGRSKNCIKNRYTVLVRRYQNQGIALPSRGSSPSEASTPVNFEEYTQDEEYTRYSSGSYDTLMPPRPHHASAGRHRSWSGFDSEALSTWPSPHEYDLPITMTSPDMLHASNTMPGYAYPPPHTLGSNISGASSQWDWTHASMNPSAPMQARSPGSYSNPAPPHYDDYGMPQPLMTSPRSYSSSPARASFSGTAPTSMPRARAWSEQQYHDSLSPKTYPDPRLQQNPLYRF</sequence>
<dbReference type="EMBL" id="ML978162">
    <property type="protein sequence ID" value="KAF2034275.1"/>
    <property type="molecule type" value="Genomic_DNA"/>
</dbReference>
<dbReference type="PANTHER" id="PTHR45614">
    <property type="entry name" value="MYB PROTEIN-RELATED"/>
    <property type="match status" value="1"/>
</dbReference>
<dbReference type="SUPFAM" id="SSF46689">
    <property type="entry name" value="Homeodomain-like"/>
    <property type="match status" value="2"/>
</dbReference>
<dbReference type="GO" id="GO:0045944">
    <property type="term" value="P:positive regulation of transcription by RNA polymerase II"/>
    <property type="evidence" value="ECO:0007669"/>
    <property type="project" value="TreeGrafter"/>
</dbReference>
<gene>
    <name evidence="4" type="ORF">EK21DRAFT_85708</name>
</gene>
<evidence type="ECO:0000256" key="1">
    <source>
        <dbReference type="SAM" id="MobiDB-lite"/>
    </source>
</evidence>
<name>A0A9P4LRE6_9PLEO</name>
<feature type="domain" description="Myb-like" evidence="2">
    <location>
        <begin position="3"/>
        <end position="59"/>
    </location>
</feature>
<feature type="compositionally biased region" description="Polar residues" evidence="1">
    <location>
        <begin position="350"/>
        <end position="360"/>
    </location>
</feature>
<accession>A0A9P4LRE6</accession>
<dbReference type="SMART" id="SM00717">
    <property type="entry name" value="SANT"/>
    <property type="match status" value="3"/>
</dbReference>
<feature type="domain" description="HTH myb-type" evidence="3">
    <location>
        <begin position="1"/>
        <end position="57"/>
    </location>
</feature>
<dbReference type="InterPro" id="IPR009057">
    <property type="entry name" value="Homeodomain-like_sf"/>
</dbReference>
<dbReference type="InterPro" id="IPR017930">
    <property type="entry name" value="Myb_dom"/>
</dbReference>
<reference evidence="4" key="1">
    <citation type="journal article" date="2020" name="Stud. Mycol.">
        <title>101 Dothideomycetes genomes: a test case for predicting lifestyles and emergence of pathogens.</title>
        <authorList>
            <person name="Haridas S."/>
            <person name="Albert R."/>
            <person name="Binder M."/>
            <person name="Bloem J."/>
            <person name="Labutti K."/>
            <person name="Salamov A."/>
            <person name="Andreopoulos B."/>
            <person name="Baker S."/>
            <person name="Barry K."/>
            <person name="Bills G."/>
            <person name="Bluhm B."/>
            <person name="Cannon C."/>
            <person name="Castanera R."/>
            <person name="Culley D."/>
            <person name="Daum C."/>
            <person name="Ezra D."/>
            <person name="Gonzalez J."/>
            <person name="Henrissat B."/>
            <person name="Kuo A."/>
            <person name="Liang C."/>
            <person name="Lipzen A."/>
            <person name="Lutzoni F."/>
            <person name="Magnuson J."/>
            <person name="Mondo S."/>
            <person name="Nolan M."/>
            <person name="Ohm R."/>
            <person name="Pangilinan J."/>
            <person name="Park H.-J."/>
            <person name="Ramirez L."/>
            <person name="Alfaro M."/>
            <person name="Sun H."/>
            <person name="Tritt A."/>
            <person name="Yoshinaga Y."/>
            <person name="Zwiers L.-H."/>
            <person name="Turgeon B."/>
            <person name="Goodwin S."/>
            <person name="Spatafora J."/>
            <person name="Crous P."/>
            <person name="Grigoriev I."/>
        </authorList>
    </citation>
    <scope>NUCLEOTIDE SEQUENCE</scope>
    <source>
        <strain evidence="4">CBS 110217</strain>
    </source>
</reference>
<protein>
    <submittedName>
        <fullName evidence="4">Uncharacterized protein</fullName>
    </submittedName>
</protein>
<dbReference type="GO" id="GO:0000278">
    <property type="term" value="P:mitotic cell cycle"/>
    <property type="evidence" value="ECO:0007669"/>
    <property type="project" value="TreeGrafter"/>
</dbReference>
<feature type="compositionally biased region" description="Low complexity" evidence="1">
    <location>
        <begin position="322"/>
        <end position="336"/>
    </location>
</feature>
<organism evidence="4 5">
    <name type="scientific">Setomelanomma holmii</name>
    <dbReference type="NCBI Taxonomy" id="210430"/>
    <lineage>
        <taxon>Eukaryota</taxon>
        <taxon>Fungi</taxon>
        <taxon>Dikarya</taxon>
        <taxon>Ascomycota</taxon>
        <taxon>Pezizomycotina</taxon>
        <taxon>Dothideomycetes</taxon>
        <taxon>Pleosporomycetidae</taxon>
        <taxon>Pleosporales</taxon>
        <taxon>Pleosporineae</taxon>
        <taxon>Phaeosphaeriaceae</taxon>
        <taxon>Setomelanomma</taxon>
    </lineage>
</organism>
<feature type="domain" description="Myb-like" evidence="2">
    <location>
        <begin position="111"/>
        <end position="162"/>
    </location>
</feature>
<keyword evidence="5" id="KW-1185">Reference proteome</keyword>
<evidence type="ECO:0000313" key="5">
    <source>
        <dbReference type="Proteomes" id="UP000799777"/>
    </source>
</evidence>
<evidence type="ECO:0000259" key="3">
    <source>
        <dbReference type="PROSITE" id="PS51294"/>
    </source>
</evidence>
<evidence type="ECO:0000313" key="4">
    <source>
        <dbReference type="EMBL" id="KAF2034275.1"/>
    </source>
</evidence>
<dbReference type="PROSITE" id="PS50090">
    <property type="entry name" value="MYB_LIKE"/>
    <property type="match status" value="3"/>
</dbReference>
<proteinExistence type="predicted"/>
<dbReference type="Pfam" id="PF00249">
    <property type="entry name" value="Myb_DNA-binding"/>
    <property type="match status" value="3"/>
</dbReference>
<feature type="domain" description="HTH myb-type" evidence="3">
    <location>
        <begin position="116"/>
        <end position="166"/>
    </location>
</feature>
<dbReference type="GO" id="GO:0005634">
    <property type="term" value="C:nucleus"/>
    <property type="evidence" value="ECO:0007669"/>
    <property type="project" value="TreeGrafter"/>
</dbReference>
<feature type="domain" description="Myb-like" evidence="2">
    <location>
        <begin position="60"/>
        <end position="110"/>
    </location>
</feature>
<dbReference type="AlphaFoldDB" id="A0A9P4LRE6"/>
<dbReference type="OrthoDB" id="2143914at2759"/>
<dbReference type="Proteomes" id="UP000799777">
    <property type="component" value="Unassembled WGS sequence"/>
</dbReference>
<evidence type="ECO:0000259" key="2">
    <source>
        <dbReference type="PROSITE" id="PS50090"/>
    </source>
</evidence>
<dbReference type="PANTHER" id="PTHR45614:SF265">
    <property type="entry name" value="MYB-LIKE DOMAIN-CONTAINING PROTEIN-RELATED"/>
    <property type="match status" value="1"/>
</dbReference>
<dbReference type="InterPro" id="IPR050560">
    <property type="entry name" value="MYB_TF"/>
</dbReference>
<dbReference type="GO" id="GO:0000981">
    <property type="term" value="F:DNA-binding transcription factor activity, RNA polymerase II-specific"/>
    <property type="evidence" value="ECO:0007669"/>
    <property type="project" value="TreeGrafter"/>
</dbReference>
<feature type="domain" description="HTH myb-type" evidence="3">
    <location>
        <begin position="63"/>
        <end position="114"/>
    </location>
</feature>
<dbReference type="GO" id="GO:0000978">
    <property type="term" value="F:RNA polymerase II cis-regulatory region sequence-specific DNA binding"/>
    <property type="evidence" value="ECO:0007669"/>
    <property type="project" value="TreeGrafter"/>
</dbReference>
<dbReference type="PROSITE" id="PS51294">
    <property type="entry name" value="HTH_MYB"/>
    <property type="match status" value="3"/>
</dbReference>